<dbReference type="GO" id="GO:0003677">
    <property type="term" value="F:DNA binding"/>
    <property type="evidence" value="ECO:0007669"/>
    <property type="project" value="InterPro"/>
</dbReference>
<feature type="domain" description="Xylose isomerase-like TIM barrel" evidence="9">
    <location>
        <begin position="358"/>
        <end position="606"/>
    </location>
</feature>
<keyword evidence="6" id="KW-0862">Zinc</keyword>
<dbReference type="AlphaFoldDB" id="A0A0V1FSK5"/>
<evidence type="ECO:0000256" key="6">
    <source>
        <dbReference type="ARBA" id="ARBA00022833"/>
    </source>
</evidence>
<dbReference type="GO" id="GO:0005739">
    <property type="term" value="C:mitochondrion"/>
    <property type="evidence" value="ECO:0007669"/>
    <property type="project" value="TreeGrafter"/>
</dbReference>
<dbReference type="SMART" id="SM00518">
    <property type="entry name" value="AP2Ec"/>
    <property type="match status" value="1"/>
</dbReference>
<protein>
    <submittedName>
        <fullName evidence="10">DNA-(Apurinic or apyrimidinic site) lyase</fullName>
    </submittedName>
</protein>
<dbReference type="GO" id="GO:0003906">
    <property type="term" value="F:DNA-(apurinic or apyrimidinic site) endonuclease activity"/>
    <property type="evidence" value="ECO:0007669"/>
    <property type="project" value="TreeGrafter"/>
</dbReference>
<dbReference type="InterPro" id="IPR013022">
    <property type="entry name" value="Xyl_isomerase-like_TIM-brl"/>
</dbReference>
<dbReference type="PROSITE" id="PS51432">
    <property type="entry name" value="AP_NUCLEASE_F2_4"/>
    <property type="match status" value="1"/>
</dbReference>
<feature type="compositionally biased region" description="Low complexity" evidence="8">
    <location>
        <begin position="47"/>
        <end position="57"/>
    </location>
</feature>
<evidence type="ECO:0000256" key="2">
    <source>
        <dbReference type="ARBA" id="ARBA00005340"/>
    </source>
</evidence>
<feature type="compositionally biased region" description="Basic and acidic residues" evidence="8">
    <location>
        <begin position="198"/>
        <end position="212"/>
    </location>
</feature>
<gene>
    <name evidence="10" type="primary">apn-1</name>
    <name evidence="10" type="ORF">T4D_15262</name>
</gene>
<sequence>MIKEILHSLKSLYPKHIFFKMGRVANTAKSVQKKEPILAAQVEEESTAASSESVQVRKAPKRAVKAATKKDEESLKKAGKSNAGKSKTSEKKTEAAPPPTAAAADEVESEKKPANLKETESTQIATTSRAKRGRPPASAAANKLEEKADAAVKAAEDDENKKNANNKKKITRQKSSSSNIKNKNVEEVKGKKSRGKNAKIEEKDDSEEKISDQGENEPSVSAAAAAVNSRQLKKRTNNNIEEEEEEEEATAPAEMAKEDVNVDKGLDLEAPPKKRNAVTKKSAATVVVKQESENTKEQSASDQILKTEEENAEMPPAAWFEQAVKSLSASAIDNIKKSSKLIGGHLTTKGSLGKLPENAAIVGCRSFSLFLRSNMNWRIVPLKEDVIAKFKENCEKYGFDDRHIIPHGCYLLNAVSTDAEIFRKTCETLLFEVQSCEKLGIKLYAFHPGSTRGIVTIDEACSRVAKVVNEVIAQTKDVVILLECMAGQGFTVGNKFEDLKKIIDSIENKDRIGVCLDTCHIFAAGYDIKNKYEEVMEEFDKIIGFQYLKGVHLNDSKGVCGSKVDRHEVIGKGKIGEAMFKKLMNDARFDNIPMVLETPAECYTEEINLLYNLID</sequence>
<proteinExistence type="inferred from homology"/>
<dbReference type="HAMAP" id="MF_00152">
    <property type="entry name" value="Nfo"/>
    <property type="match status" value="1"/>
</dbReference>
<keyword evidence="4" id="KW-0227">DNA damage</keyword>
<evidence type="ECO:0000313" key="10">
    <source>
        <dbReference type="EMBL" id="KRY89035.1"/>
    </source>
</evidence>
<comment type="similarity">
    <text evidence="2">Belongs to the AP endonuclease 2 family.</text>
</comment>
<keyword evidence="11" id="KW-1185">Reference proteome</keyword>
<dbReference type="GO" id="GO:0006284">
    <property type="term" value="P:base-excision repair"/>
    <property type="evidence" value="ECO:0007669"/>
    <property type="project" value="TreeGrafter"/>
</dbReference>
<dbReference type="NCBIfam" id="TIGR00587">
    <property type="entry name" value="nfo"/>
    <property type="match status" value="1"/>
</dbReference>
<accession>A0A0V1FSK5</accession>
<dbReference type="PROSITE" id="PS00730">
    <property type="entry name" value="AP_NUCLEASE_F2_2"/>
    <property type="match status" value="1"/>
</dbReference>
<feature type="region of interest" description="Disordered" evidence="8">
    <location>
        <begin position="42"/>
        <end position="259"/>
    </location>
</feature>
<dbReference type="GO" id="GO:0008081">
    <property type="term" value="F:phosphoric diester hydrolase activity"/>
    <property type="evidence" value="ECO:0007669"/>
    <property type="project" value="TreeGrafter"/>
</dbReference>
<keyword evidence="3" id="KW-0479">Metal-binding</keyword>
<name>A0A0V1FSK5_TRIPS</name>
<dbReference type="Pfam" id="PF01261">
    <property type="entry name" value="AP_endonuc_2"/>
    <property type="match status" value="1"/>
</dbReference>
<keyword evidence="7" id="KW-0234">DNA repair</keyword>
<evidence type="ECO:0000256" key="3">
    <source>
        <dbReference type="ARBA" id="ARBA00022723"/>
    </source>
</evidence>
<dbReference type="FunFam" id="3.20.20.150:FF:000001">
    <property type="entry name" value="Probable endonuclease 4"/>
    <property type="match status" value="1"/>
</dbReference>
<feature type="compositionally biased region" description="Basic and acidic residues" evidence="8">
    <location>
        <begin position="109"/>
        <end position="120"/>
    </location>
</feature>
<dbReference type="Proteomes" id="UP000054995">
    <property type="component" value="Unassembled WGS sequence"/>
</dbReference>
<evidence type="ECO:0000313" key="11">
    <source>
        <dbReference type="Proteomes" id="UP000054995"/>
    </source>
</evidence>
<evidence type="ECO:0000256" key="5">
    <source>
        <dbReference type="ARBA" id="ARBA00022801"/>
    </source>
</evidence>
<organism evidence="10 11">
    <name type="scientific">Trichinella pseudospiralis</name>
    <name type="common">Parasitic roundworm</name>
    <dbReference type="NCBI Taxonomy" id="6337"/>
    <lineage>
        <taxon>Eukaryota</taxon>
        <taxon>Metazoa</taxon>
        <taxon>Ecdysozoa</taxon>
        <taxon>Nematoda</taxon>
        <taxon>Enoplea</taxon>
        <taxon>Dorylaimia</taxon>
        <taxon>Trichinellida</taxon>
        <taxon>Trichinellidae</taxon>
        <taxon>Trichinella</taxon>
    </lineage>
</organism>
<dbReference type="Gene3D" id="3.20.20.150">
    <property type="entry name" value="Divalent-metal-dependent TIM barrel enzymes"/>
    <property type="match status" value="1"/>
</dbReference>
<dbReference type="PANTHER" id="PTHR21445">
    <property type="entry name" value="ENDONUCLEASE IV ENDODEOXYRIBONUCLEASE IV"/>
    <property type="match status" value="1"/>
</dbReference>
<dbReference type="GO" id="GO:0008270">
    <property type="term" value="F:zinc ion binding"/>
    <property type="evidence" value="ECO:0007669"/>
    <property type="project" value="InterPro"/>
</dbReference>
<evidence type="ECO:0000256" key="4">
    <source>
        <dbReference type="ARBA" id="ARBA00022763"/>
    </source>
</evidence>
<dbReference type="GO" id="GO:0016829">
    <property type="term" value="F:lyase activity"/>
    <property type="evidence" value="ECO:0007669"/>
    <property type="project" value="UniProtKB-KW"/>
</dbReference>
<dbReference type="CDD" id="cd00019">
    <property type="entry name" value="AP2Ec"/>
    <property type="match status" value="1"/>
</dbReference>
<dbReference type="InterPro" id="IPR036237">
    <property type="entry name" value="Xyl_isomerase-like_sf"/>
</dbReference>
<comment type="caution">
    <text evidence="10">The sequence shown here is derived from an EMBL/GenBank/DDBJ whole genome shotgun (WGS) entry which is preliminary data.</text>
</comment>
<dbReference type="InterPro" id="IPR001719">
    <property type="entry name" value="AP_endonuc_2"/>
</dbReference>
<evidence type="ECO:0000259" key="9">
    <source>
        <dbReference type="Pfam" id="PF01261"/>
    </source>
</evidence>
<comment type="cofactor">
    <cofactor evidence="1">
        <name>Zn(2+)</name>
        <dbReference type="ChEBI" id="CHEBI:29105"/>
    </cofactor>
</comment>
<reference evidence="10 11" key="1">
    <citation type="submission" date="2015-01" db="EMBL/GenBank/DDBJ databases">
        <title>Evolution of Trichinella species and genotypes.</title>
        <authorList>
            <person name="Korhonen P.K."/>
            <person name="Edoardo P."/>
            <person name="Giuseppe L.R."/>
            <person name="Gasser R.B."/>
        </authorList>
    </citation>
    <scope>NUCLEOTIDE SEQUENCE [LARGE SCALE GENOMIC DNA]</scope>
    <source>
        <strain evidence="10">ISS470</strain>
    </source>
</reference>
<keyword evidence="10" id="KW-0456">Lyase</keyword>
<dbReference type="EMBL" id="JYDT01000035">
    <property type="protein sequence ID" value="KRY89035.1"/>
    <property type="molecule type" value="Genomic_DNA"/>
</dbReference>
<keyword evidence="5" id="KW-0378">Hydrolase</keyword>
<dbReference type="PANTHER" id="PTHR21445:SF0">
    <property type="entry name" value="APURINIC-APYRIMIDINIC ENDONUCLEASE"/>
    <property type="match status" value="1"/>
</dbReference>
<feature type="compositionally biased region" description="Acidic residues" evidence="8">
    <location>
        <begin position="240"/>
        <end position="249"/>
    </location>
</feature>
<evidence type="ECO:0000256" key="1">
    <source>
        <dbReference type="ARBA" id="ARBA00001947"/>
    </source>
</evidence>
<evidence type="ECO:0000256" key="8">
    <source>
        <dbReference type="SAM" id="MobiDB-lite"/>
    </source>
</evidence>
<evidence type="ECO:0000256" key="7">
    <source>
        <dbReference type="ARBA" id="ARBA00023204"/>
    </source>
</evidence>
<dbReference type="GO" id="GO:0005634">
    <property type="term" value="C:nucleus"/>
    <property type="evidence" value="ECO:0007669"/>
    <property type="project" value="TreeGrafter"/>
</dbReference>
<dbReference type="InterPro" id="IPR018246">
    <property type="entry name" value="AP_endonuc_F2_Zn_BS"/>
</dbReference>
<dbReference type="SUPFAM" id="SSF51658">
    <property type="entry name" value="Xylose isomerase-like"/>
    <property type="match status" value="1"/>
</dbReference>
<dbReference type="PROSITE" id="PS00731">
    <property type="entry name" value="AP_NUCLEASE_F2_3"/>
    <property type="match status" value="1"/>
</dbReference>
<dbReference type="OrthoDB" id="7663182at2759"/>